<evidence type="ECO:0000256" key="1">
    <source>
        <dbReference type="SAM" id="MobiDB-lite"/>
    </source>
</evidence>
<feature type="region of interest" description="Disordered" evidence="1">
    <location>
        <begin position="17"/>
        <end position="54"/>
    </location>
</feature>
<evidence type="ECO:0000313" key="2">
    <source>
        <dbReference type="EMBL" id="AEJ04305.1"/>
    </source>
</evidence>
<name>F8H0J8_STUS2</name>
<reference evidence="3" key="3">
    <citation type="submission" date="2011-06" db="EMBL/GenBank/DDBJ databases">
        <title>Complete genome sequence of Pseudomonas stutzeri strain CGMCC 1.1803.</title>
        <authorList>
            <person name="Yan Y."/>
            <person name="Chen M."/>
            <person name="Lu W."/>
            <person name="Zhang W."/>
            <person name="Ping S."/>
            <person name="Lin M."/>
        </authorList>
    </citation>
    <scope>NUCLEOTIDE SEQUENCE [LARGE SCALE GENOMIC DNA]</scope>
    <source>
        <strain evidence="3">ATCC 17588 / DSM 5190 / CCUG 11256 / JCM 5965 / LMG 11199 / NCIMB 11358 / Stanier 221</strain>
    </source>
</reference>
<evidence type="ECO:0000313" key="3">
    <source>
        <dbReference type="Proteomes" id="UP000008932"/>
    </source>
</evidence>
<proteinExistence type="predicted"/>
<dbReference type="KEGG" id="psz:PSTAB_1024"/>
<gene>
    <name evidence="2" type="ordered locus">PSTAB_1024</name>
</gene>
<organism evidence="2 3">
    <name type="scientific">Stutzerimonas stutzeri (strain ATCC 17588 / DSM 5190 / CCUG 11256 / JCM 5965 / LMG 11199 / NBRC 14165 / NCIMB 11358 / Stanier 221)</name>
    <name type="common">Pseudomonas stutzeri</name>
    <dbReference type="NCBI Taxonomy" id="96563"/>
    <lineage>
        <taxon>Bacteria</taxon>
        <taxon>Pseudomonadati</taxon>
        <taxon>Pseudomonadota</taxon>
        <taxon>Gammaproteobacteria</taxon>
        <taxon>Pseudomonadales</taxon>
        <taxon>Pseudomonadaceae</taxon>
        <taxon>Stutzerimonas</taxon>
    </lineage>
</organism>
<dbReference type="Proteomes" id="UP000008932">
    <property type="component" value="Chromosome"/>
</dbReference>
<reference key="2">
    <citation type="submission" date="2011-06" db="EMBL/GenBank/DDBJ databases">
        <title>Complete Genome Sequence of Pseudomonas stutzeri Strain CGMCC 1.1803.</title>
        <authorList>
            <person name="Yan Y."/>
            <person name="Chen M."/>
            <person name="Lu W."/>
            <person name="Zhang W."/>
            <person name="Ping S."/>
            <person name="Lin M."/>
        </authorList>
    </citation>
    <scope>NUCLEOTIDE SEQUENCE</scope>
    <source>
        <strain>ATCC 17588</strain>
    </source>
</reference>
<accession>F8H0J8</accession>
<reference evidence="2 3" key="1">
    <citation type="journal article" date="2011" name="J. Bacteriol.">
        <title>Complete Genome Sequence of the Type Strain Pseudomonas stutzeri CGMCC 1.1803.</title>
        <authorList>
            <person name="Chen M."/>
            <person name="Yan Y."/>
            <person name="Zhang W."/>
            <person name="Lu W."/>
            <person name="Wang J."/>
            <person name="Ping S."/>
            <person name="Lin M."/>
        </authorList>
    </citation>
    <scope>NUCLEOTIDE SEQUENCE [LARGE SCALE GENOMIC DNA]</scope>
    <source>
        <strain evidence="3">ATCC 17588 / DSM 5190 / CCUG 11256 / JCM 5965 / LMG 11199 / NCIMB 11358 / Stanier 221</strain>
    </source>
</reference>
<dbReference type="HOGENOM" id="CLU_3047157_0_0_6"/>
<dbReference type="AlphaFoldDB" id="F8H0J8"/>
<dbReference type="EMBL" id="CP002881">
    <property type="protein sequence ID" value="AEJ04305.1"/>
    <property type="molecule type" value="Genomic_DNA"/>
</dbReference>
<sequence>MGGRHDVLDWAVSLRRRRGTNRLPPARVAGNPAHRPRPPGNFPAPMESLKRHAH</sequence>
<protein>
    <submittedName>
        <fullName evidence="2">Uncharacterized protein</fullName>
    </submittedName>
</protein>